<dbReference type="PANTHER" id="PTHR46517">
    <property type="entry name" value="FRUCTOSE-2,6-BISPHOSPHATASE TIGAR"/>
    <property type="match status" value="1"/>
</dbReference>
<dbReference type="CDD" id="cd07067">
    <property type="entry name" value="HP_PGM_like"/>
    <property type="match status" value="1"/>
</dbReference>
<evidence type="ECO:0000313" key="5">
    <source>
        <dbReference type="Proteomes" id="UP000031366"/>
    </source>
</evidence>
<keyword evidence="1" id="KW-0378">Hydrolase</keyword>
<protein>
    <submittedName>
        <fullName evidence="4">Histidine phosphatase super family protein</fullName>
    </submittedName>
</protein>
<gene>
    <name evidence="4" type="ORF">U732_3141</name>
</gene>
<organism evidence="4 5">
    <name type="scientific">Clostridium argentinense CDC 2741</name>
    <dbReference type="NCBI Taxonomy" id="1418104"/>
    <lineage>
        <taxon>Bacteria</taxon>
        <taxon>Bacillati</taxon>
        <taxon>Bacillota</taxon>
        <taxon>Clostridia</taxon>
        <taxon>Eubacteriales</taxon>
        <taxon>Clostridiaceae</taxon>
        <taxon>Clostridium</taxon>
    </lineage>
</organism>
<keyword evidence="5" id="KW-1185">Reference proteome</keyword>
<dbReference type="GO" id="GO:0005829">
    <property type="term" value="C:cytosol"/>
    <property type="evidence" value="ECO:0007669"/>
    <property type="project" value="TreeGrafter"/>
</dbReference>
<dbReference type="STRING" id="29341.RSJ17_09390"/>
<dbReference type="PANTHER" id="PTHR46517:SF1">
    <property type="entry name" value="FRUCTOSE-2,6-BISPHOSPHATASE TIGAR"/>
    <property type="match status" value="1"/>
</dbReference>
<dbReference type="PIRSF" id="PIRSF000709">
    <property type="entry name" value="6PFK_2-Ptase"/>
    <property type="match status" value="1"/>
</dbReference>
<feature type="active site" description="Tele-phosphohistidine intermediate" evidence="2">
    <location>
        <position position="8"/>
    </location>
</feature>
<dbReference type="Pfam" id="PF00300">
    <property type="entry name" value="His_Phos_1"/>
    <property type="match status" value="1"/>
</dbReference>
<dbReference type="InterPro" id="IPR013078">
    <property type="entry name" value="His_Pase_superF_clade-1"/>
</dbReference>
<evidence type="ECO:0000256" key="2">
    <source>
        <dbReference type="PIRSR" id="PIRSR613078-1"/>
    </source>
</evidence>
<sequence length="204" mass="24079">MNIYLVRHGETIQNKNKVFYGTIDEGLTEKGIIESKKLNTFFKEVDLDIVYLSNKKRTYETSKIILGEEFKRLEKNNKIIIDKRINETNFGEFEGKSYEELLKCYPKECDIWEKDWKGFVPPNGESYIELYNRASNFLKDILSLTCENVLVVTHSGVIRAIYSYIMNENMDLFWKFSSRNGDVSIVKYEYENLFLDGIIHNKFL</sequence>
<reference evidence="4 5" key="1">
    <citation type="journal article" date="2015" name="Infect. Genet. Evol.">
        <title>Genomic sequences of six botulinum neurotoxin-producing strains representing three clostridial species illustrate the mobility and diversity of botulinum neurotoxin genes.</title>
        <authorList>
            <person name="Smith T.J."/>
            <person name="Hill K.K."/>
            <person name="Xie G."/>
            <person name="Foley B.T."/>
            <person name="Williamson C.H."/>
            <person name="Foster J.T."/>
            <person name="Johnson S.L."/>
            <person name="Chertkov O."/>
            <person name="Teshima H."/>
            <person name="Gibbons H.S."/>
            <person name="Johnsky L.A."/>
            <person name="Karavis M.A."/>
            <person name="Smith L.A."/>
        </authorList>
    </citation>
    <scope>NUCLEOTIDE SEQUENCE [LARGE SCALE GENOMIC DNA]</scope>
    <source>
        <strain evidence="4 5">CDC 2741</strain>
    </source>
</reference>
<feature type="active site" description="Proton donor/acceptor" evidence="2">
    <location>
        <position position="87"/>
    </location>
</feature>
<dbReference type="OrthoDB" id="7925971at2"/>
<evidence type="ECO:0000313" key="4">
    <source>
        <dbReference type="EMBL" id="KIE47475.1"/>
    </source>
</evidence>
<dbReference type="InterPro" id="IPR001345">
    <property type="entry name" value="PG/BPGM_mutase_AS"/>
</dbReference>
<dbReference type="InterPro" id="IPR029033">
    <property type="entry name" value="His_PPase_superfam"/>
</dbReference>
<dbReference type="PROSITE" id="PS00175">
    <property type="entry name" value="PG_MUTASE"/>
    <property type="match status" value="1"/>
</dbReference>
<accession>A0A0C1UJP1</accession>
<dbReference type="GO" id="GO:0004331">
    <property type="term" value="F:fructose-2,6-bisphosphate 2-phosphatase activity"/>
    <property type="evidence" value="ECO:0007669"/>
    <property type="project" value="TreeGrafter"/>
</dbReference>
<dbReference type="Gene3D" id="3.40.50.1240">
    <property type="entry name" value="Phosphoglycerate mutase-like"/>
    <property type="match status" value="1"/>
</dbReference>
<dbReference type="SUPFAM" id="SSF53254">
    <property type="entry name" value="Phosphoglycerate mutase-like"/>
    <property type="match status" value="1"/>
</dbReference>
<dbReference type="EMBL" id="AYSO01000014">
    <property type="protein sequence ID" value="KIE47475.1"/>
    <property type="molecule type" value="Genomic_DNA"/>
</dbReference>
<comment type="caution">
    <text evidence="4">The sequence shown here is derived from an EMBL/GenBank/DDBJ whole genome shotgun (WGS) entry which is preliminary data.</text>
</comment>
<dbReference type="AlphaFoldDB" id="A0A0C1UJP1"/>
<dbReference type="RefSeq" id="WP_039631618.1">
    <property type="nucleotide sequence ID" value="NZ_AYSO01000014.1"/>
</dbReference>
<name>A0A0C1UJP1_9CLOT</name>
<evidence type="ECO:0000256" key="3">
    <source>
        <dbReference type="PIRSR" id="PIRSR613078-2"/>
    </source>
</evidence>
<dbReference type="SMART" id="SM00855">
    <property type="entry name" value="PGAM"/>
    <property type="match status" value="1"/>
</dbReference>
<dbReference type="GO" id="GO:0045820">
    <property type="term" value="P:negative regulation of glycolytic process"/>
    <property type="evidence" value="ECO:0007669"/>
    <property type="project" value="TreeGrafter"/>
</dbReference>
<dbReference type="GO" id="GO:0043456">
    <property type="term" value="P:regulation of pentose-phosphate shunt"/>
    <property type="evidence" value="ECO:0007669"/>
    <property type="project" value="TreeGrafter"/>
</dbReference>
<feature type="binding site" evidence="3">
    <location>
        <begin position="7"/>
        <end position="14"/>
    </location>
    <ligand>
        <name>substrate</name>
    </ligand>
</feature>
<evidence type="ECO:0000256" key="1">
    <source>
        <dbReference type="ARBA" id="ARBA00022801"/>
    </source>
</evidence>
<dbReference type="InterPro" id="IPR051695">
    <property type="entry name" value="Phosphoglycerate_Mutase"/>
</dbReference>
<dbReference type="Proteomes" id="UP000031366">
    <property type="component" value="Unassembled WGS sequence"/>
</dbReference>
<proteinExistence type="predicted"/>
<feature type="binding site" evidence="3">
    <location>
        <position position="57"/>
    </location>
    <ligand>
        <name>substrate</name>
    </ligand>
</feature>